<name>A0ABW5D7M9_9BACT</name>
<organism evidence="2 3">
    <name type="scientific">Luteolibacter algae</name>
    <dbReference type="NCBI Taxonomy" id="454151"/>
    <lineage>
        <taxon>Bacteria</taxon>
        <taxon>Pseudomonadati</taxon>
        <taxon>Verrucomicrobiota</taxon>
        <taxon>Verrucomicrobiia</taxon>
        <taxon>Verrucomicrobiales</taxon>
        <taxon>Verrucomicrobiaceae</taxon>
        <taxon>Luteolibacter</taxon>
    </lineage>
</organism>
<dbReference type="RefSeq" id="WP_386819581.1">
    <property type="nucleotide sequence ID" value="NZ_JBHUIT010000008.1"/>
</dbReference>
<feature type="region of interest" description="Disordered" evidence="1">
    <location>
        <begin position="134"/>
        <end position="153"/>
    </location>
</feature>
<protein>
    <submittedName>
        <fullName evidence="2">TIGR03790 family protein</fullName>
    </submittedName>
</protein>
<dbReference type="Proteomes" id="UP001597375">
    <property type="component" value="Unassembled WGS sequence"/>
</dbReference>
<accession>A0ABW5D7M9</accession>
<proteinExistence type="predicted"/>
<gene>
    <name evidence="2" type="ORF">ACFSSA_06865</name>
</gene>
<evidence type="ECO:0000256" key="1">
    <source>
        <dbReference type="SAM" id="MobiDB-lite"/>
    </source>
</evidence>
<evidence type="ECO:0000313" key="3">
    <source>
        <dbReference type="Proteomes" id="UP001597375"/>
    </source>
</evidence>
<keyword evidence="3" id="KW-1185">Reference proteome</keyword>
<sequence>MSLLRSHPTLAKTFLQFFIAAFLLAFANAQFLTHEQILVVFNEADSESAKLAEAYRAARNIPENQVLGLNLPLKADISRDEYQSTLLKPLREYFDSQNFWKRGKDAQGILLPIENRIRCIVLMRGVPLRITAIPSSSPADGEAPPKDPISPRDEASVDSELALFGVETLPEKGILQNAFYDSKVPLSKVNAPYLVLTARIDSSSYAICKRMINDSVATEKTGLWGRAYVDIANKIPEGDQWLNSIISRNQQYGIPTVTDRFNDTLPKNYPMTEPSLYYGWYDWNVSGPFLNTGFKFRRGAIAVHLHSFSGQQLTDPHQNWCAPLLARGAAATVGNVYEPYLHLTHHFDILHDRLLKGWSFGEAAWAAMPVASWQGITLGDPLYRPFLHIDGTGENRGEDRDFRALRAASRQWSDATDERRAKLAAAAQKLSSGNIAEGLALDYQESKDSENAAVWFNNAKTFYSRKEDQLRQDMQLIAIDRAANNTQAAISALRAALKNYGTISETAALSGWLDILDPPPPPVADPSKIPGN</sequence>
<comment type="caution">
    <text evidence="2">The sequence shown here is derived from an EMBL/GenBank/DDBJ whole genome shotgun (WGS) entry which is preliminary data.</text>
</comment>
<feature type="compositionally biased region" description="Basic and acidic residues" evidence="1">
    <location>
        <begin position="143"/>
        <end position="153"/>
    </location>
</feature>
<dbReference type="InterPro" id="IPR022265">
    <property type="entry name" value="CHP03790"/>
</dbReference>
<reference evidence="3" key="1">
    <citation type="journal article" date="2019" name="Int. J. Syst. Evol. Microbiol.">
        <title>The Global Catalogue of Microorganisms (GCM) 10K type strain sequencing project: providing services to taxonomists for standard genome sequencing and annotation.</title>
        <authorList>
            <consortium name="The Broad Institute Genomics Platform"/>
            <consortium name="The Broad Institute Genome Sequencing Center for Infectious Disease"/>
            <person name="Wu L."/>
            <person name="Ma J."/>
        </authorList>
    </citation>
    <scope>NUCLEOTIDE SEQUENCE [LARGE SCALE GENOMIC DNA]</scope>
    <source>
        <strain evidence="3">CGMCC 4.7106</strain>
    </source>
</reference>
<evidence type="ECO:0000313" key="2">
    <source>
        <dbReference type="EMBL" id="MFD2256389.1"/>
    </source>
</evidence>
<dbReference type="NCBIfam" id="TIGR03790">
    <property type="entry name" value="TIGR03790 family protein"/>
    <property type="match status" value="1"/>
</dbReference>
<dbReference type="EMBL" id="JBHUIT010000008">
    <property type="protein sequence ID" value="MFD2256389.1"/>
    <property type="molecule type" value="Genomic_DNA"/>
</dbReference>